<name>A0ABS3V0R9_9ACTN</name>
<evidence type="ECO:0000259" key="1">
    <source>
        <dbReference type="Pfam" id="PF01609"/>
    </source>
</evidence>
<evidence type="ECO:0000313" key="3">
    <source>
        <dbReference type="EMBL" id="MBO3744414.1"/>
    </source>
</evidence>
<organism evidence="3 4">
    <name type="scientific">Actinoplanes flavus</name>
    <dbReference type="NCBI Taxonomy" id="2820290"/>
    <lineage>
        <taxon>Bacteria</taxon>
        <taxon>Bacillati</taxon>
        <taxon>Actinomycetota</taxon>
        <taxon>Actinomycetes</taxon>
        <taxon>Micromonosporales</taxon>
        <taxon>Micromonosporaceae</taxon>
        <taxon>Actinoplanes</taxon>
    </lineage>
</organism>
<dbReference type="PANTHER" id="PTHR30007">
    <property type="entry name" value="PHP DOMAIN PROTEIN"/>
    <property type="match status" value="1"/>
</dbReference>
<protein>
    <submittedName>
        <fullName evidence="3">IS5 family transposase</fullName>
    </submittedName>
</protein>
<dbReference type="Pfam" id="PF13340">
    <property type="entry name" value="DUF4096"/>
    <property type="match status" value="1"/>
</dbReference>
<feature type="domain" description="Insertion element IS402-like" evidence="2">
    <location>
        <begin position="11"/>
        <end position="89"/>
    </location>
</feature>
<evidence type="ECO:0000259" key="2">
    <source>
        <dbReference type="Pfam" id="PF13340"/>
    </source>
</evidence>
<dbReference type="Pfam" id="PF01609">
    <property type="entry name" value="DDE_Tnp_1"/>
    <property type="match status" value="1"/>
</dbReference>
<dbReference type="Proteomes" id="UP000679690">
    <property type="component" value="Unassembled WGS sequence"/>
</dbReference>
<feature type="domain" description="Transposase IS4-like" evidence="1">
    <location>
        <begin position="105"/>
        <end position="251"/>
    </location>
</feature>
<proteinExistence type="predicted"/>
<gene>
    <name evidence="3" type="ORF">J5X75_43720</name>
</gene>
<accession>A0ABS3V0R9</accession>
<dbReference type="PANTHER" id="PTHR30007:SF0">
    <property type="entry name" value="TRANSPOSASE"/>
    <property type="match status" value="1"/>
</dbReference>
<dbReference type="InterPro" id="IPR025161">
    <property type="entry name" value="IS402-like_dom"/>
</dbReference>
<sequence>MVGRRAYPSDLTDEQWALVEPFLRAWKKRRPSVSGHQGRYELREIVNALVYQNRTGCQWAYLPHDLPPKSAVYYYFALWRDDGTDQAIHDLLRCQVRERSGRAEDPSAVVLDTQSVRAANQVPAATTGLDAAKKVSGRKRGLAVDTLGLIIAVVVMAASVTDTVIGVRLLDKVVEYTPTVTKAWVDAGFKDDVEIHGAMLGISVEQVRRTDGRAGFVPVRKRWVVEQTHGTLMLHRRLTRDYESRPESTVAHTWWAATVNLIRRLTGTNTSSWRPAPADA</sequence>
<reference evidence="3 4" key="1">
    <citation type="submission" date="2021-03" db="EMBL/GenBank/DDBJ databases">
        <title>Actinoplanes flavus sp. nov., a novel actinomycete isolated from Coconut Palm rhizosphere soil.</title>
        <authorList>
            <person name="Luo X."/>
        </authorList>
    </citation>
    <scope>NUCLEOTIDE SEQUENCE [LARGE SCALE GENOMIC DNA]</scope>
    <source>
        <strain evidence="3 4">NEAU-H7</strain>
    </source>
</reference>
<dbReference type="InterPro" id="IPR002559">
    <property type="entry name" value="Transposase_11"/>
</dbReference>
<dbReference type="NCBIfam" id="NF033580">
    <property type="entry name" value="transpos_IS5_3"/>
    <property type="match status" value="1"/>
</dbReference>
<evidence type="ECO:0000313" key="4">
    <source>
        <dbReference type="Proteomes" id="UP000679690"/>
    </source>
</evidence>
<keyword evidence="4" id="KW-1185">Reference proteome</keyword>
<dbReference type="RefSeq" id="WP_208473639.1">
    <property type="nucleotide sequence ID" value="NZ_JAGFNS010000082.1"/>
</dbReference>
<comment type="caution">
    <text evidence="3">The sequence shown here is derived from an EMBL/GenBank/DDBJ whole genome shotgun (WGS) entry which is preliminary data.</text>
</comment>
<dbReference type="EMBL" id="JAGFNS010000082">
    <property type="protein sequence ID" value="MBO3744414.1"/>
    <property type="molecule type" value="Genomic_DNA"/>
</dbReference>